<accession>A0ABY5IMS0</accession>
<evidence type="ECO:0000259" key="1">
    <source>
        <dbReference type="PROSITE" id="PS50883"/>
    </source>
</evidence>
<geneLocation type="plasmid" evidence="2 3">
    <name>unnamed1</name>
</geneLocation>
<feature type="domain" description="EAL" evidence="1">
    <location>
        <begin position="1"/>
        <end position="47"/>
    </location>
</feature>
<dbReference type="Gene3D" id="3.20.20.450">
    <property type="entry name" value="EAL domain"/>
    <property type="match status" value="1"/>
</dbReference>
<evidence type="ECO:0000313" key="3">
    <source>
        <dbReference type="Proteomes" id="UP001059912"/>
    </source>
</evidence>
<dbReference type="SUPFAM" id="SSF141868">
    <property type="entry name" value="EAL domain-like"/>
    <property type="match status" value="1"/>
</dbReference>
<keyword evidence="3" id="KW-1185">Reference proteome</keyword>
<reference evidence="2" key="1">
    <citation type="submission" date="2020-03" db="EMBL/GenBank/DDBJ databases">
        <title>Five strains of Vibrio campbellii isolated from Mariana Trench.</title>
        <authorList>
            <person name="Liang J."/>
            <person name="Zhang X.-H."/>
        </authorList>
    </citation>
    <scope>NUCLEOTIDE SEQUENCE</scope>
    <source>
        <strain evidence="2">LJC013</strain>
        <plasmid evidence="2">unnamed1</plasmid>
    </source>
</reference>
<proteinExistence type="predicted"/>
<name>A0ABY5IMS0_9VIBR</name>
<protein>
    <submittedName>
        <fullName evidence="2">EAL domain-containing protein</fullName>
    </submittedName>
</protein>
<dbReference type="EMBL" id="CP050472">
    <property type="protein sequence ID" value="UTZ35016.1"/>
    <property type="molecule type" value="Genomic_DNA"/>
</dbReference>
<organism evidence="2 3">
    <name type="scientific">Vibrio campbellii</name>
    <dbReference type="NCBI Taxonomy" id="680"/>
    <lineage>
        <taxon>Bacteria</taxon>
        <taxon>Pseudomonadati</taxon>
        <taxon>Pseudomonadota</taxon>
        <taxon>Gammaproteobacteria</taxon>
        <taxon>Vibrionales</taxon>
        <taxon>Vibrionaceae</taxon>
        <taxon>Vibrio</taxon>
    </lineage>
</organism>
<dbReference type="InterPro" id="IPR001633">
    <property type="entry name" value="EAL_dom"/>
</dbReference>
<keyword evidence="2" id="KW-0614">Plasmid</keyword>
<dbReference type="Proteomes" id="UP001059912">
    <property type="component" value="Plasmid unnamed1"/>
</dbReference>
<dbReference type="PROSITE" id="PS50883">
    <property type="entry name" value="EAL"/>
    <property type="match status" value="1"/>
</dbReference>
<gene>
    <name evidence="2" type="ORF">HB762_26530</name>
</gene>
<sequence>MRIFVSNIIDSKVDHNIVKTMIQLAHALGYTVVAEGVEHRIYCQFNQ</sequence>
<dbReference type="InterPro" id="IPR035919">
    <property type="entry name" value="EAL_sf"/>
</dbReference>
<evidence type="ECO:0000313" key="2">
    <source>
        <dbReference type="EMBL" id="UTZ35016.1"/>
    </source>
</evidence>